<organism evidence="3 4">
    <name type="scientific">Prauserella cavernicola</name>
    <dbReference type="NCBI Taxonomy" id="2800127"/>
    <lineage>
        <taxon>Bacteria</taxon>
        <taxon>Bacillati</taxon>
        <taxon>Actinomycetota</taxon>
        <taxon>Actinomycetes</taxon>
        <taxon>Pseudonocardiales</taxon>
        <taxon>Pseudonocardiaceae</taxon>
        <taxon>Prauserella</taxon>
    </lineage>
</organism>
<keyword evidence="2" id="KW-0732">Signal</keyword>
<keyword evidence="1" id="KW-1133">Transmembrane helix</keyword>
<gene>
    <name evidence="3" type="ORF">JHE00_15180</name>
</gene>
<sequence>MGSTARRVAALGALVLVTLAAFALPATAATDQAEDRAVTVAGSGLTHALVVGGVAFALMLSVAGAVLFYTAKGRRHGPSL</sequence>
<keyword evidence="1" id="KW-0812">Transmembrane</keyword>
<dbReference type="EMBL" id="JAENJH010000003">
    <property type="protein sequence ID" value="MBK1785672.1"/>
    <property type="molecule type" value="Genomic_DNA"/>
</dbReference>
<comment type="caution">
    <text evidence="3">The sequence shown here is derived from an EMBL/GenBank/DDBJ whole genome shotgun (WGS) entry which is preliminary data.</text>
</comment>
<proteinExistence type="predicted"/>
<feature type="chain" id="PRO_5037090452" evidence="2">
    <location>
        <begin position="29"/>
        <end position="80"/>
    </location>
</feature>
<evidence type="ECO:0000313" key="4">
    <source>
        <dbReference type="Proteomes" id="UP000635245"/>
    </source>
</evidence>
<feature type="transmembrane region" description="Helical" evidence="1">
    <location>
        <begin position="44"/>
        <end position="69"/>
    </location>
</feature>
<reference evidence="3" key="1">
    <citation type="submission" date="2020-12" db="EMBL/GenBank/DDBJ databases">
        <title>Prauserella sp. ASG 168, a novel actinomycete isolated from cave rock.</title>
        <authorList>
            <person name="Suriyachadkun C."/>
        </authorList>
    </citation>
    <scope>NUCLEOTIDE SEQUENCE</scope>
    <source>
        <strain evidence="3">ASG 168</strain>
    </source>
</reference>
<keyword evidence="1" id="KW-0472">Membrane</keyword>
<evidence type="ECO:0000256" key="1">
    <source>
        <dbReference type="SAM" id="Phobius"/>
    </source>
</evidence>
<dbReference type="Proteomes" id="UP000635245">
    <property type="component" value="Unassembled WGS sequence"/>
</dbReference>
<dbReference type="AlphaFoldDB" id="A0A934QSS9"/>
<evidence type="ECO:0000313" key="3">
    <source>
        <dbReference type="EMBL" id="MBK1785672.1"/>
    </source>
</evidence>
<evidence type="ECO:0000256" key="2">
    <source>
        <dbReference type="SAM" id="SignalP"/>
    </source>
</evidence>
<feature type="signal peptide" evidence="2">
    <location>
        <begin position="1"/>
        <end position="28"/>
    </location>
</feature>
<accession>A0A934QSS9</accession>
<protein>
    <submittedName>
        <fullName evidence="3">Uncharacterized protein</fullName>
    </submittedName>
</protein>
<keyword evidence="4" id="KW-1185">Reference proteome</keyword>
<name>A0A934QSS9_9PSEU</name>